<name>A0ABU8NRS1_9SPHI</name>
<protein>
    <submittedName>
        <fullName evidence="2">DUF4835 family protein</fullName>
    </submittedName>
</protein>
<dbReference type="InterPro" id="IPR032274">
    <property type="entry name" value="DUF4835"/>
</dbReference>
<evidence type="ECO:0000313" key="2">
    <source>
        <dbReference type="EMBL" id="MEJ2904955.1"/>
    </source>
</evidence>
<dbReference type="RefSeq" id="WP_288882587.1">
    <property type="nucleotide sequence ID" value="NZ_CBFGNQ010000008.1"/>
</dbReference>
<sequence length="313" mass="35973">MKKRYLLILLFFFICQTFVNAQELNARVQVQAPTIPNMDRRNLEVLETTIREFLNNNKWSNENYSPQERIECNFVITITDWDGSAAYKAEAQLQSSRPVYASAYNSTLLNLSDKDFDFNYAEGQSLDFSDQTYISNLSSLLSYYAYTIIGLDKDSFSHLGGTPFYKRASTILNNAQVSGNKGWKAFDGLRNRYWLNENLLNKTFEELRVFIYDYHFNGLDRLQENTGRGVKKMITLLSGLKQMDKQKLGSIFPNFYFSTKADEIVNVFSISTGDPSDRIKAYNLLVQIDPANINKYETLNQAIAPLNQGLKNN</sequence>
<dbReference type="EMBL" id="JBBEUB010000008">
    <property type="protein sequence ID" value="MEJ2904955.1"/>
    <property type="molecule type" value="Genomic_DNA"/>
</dbReference>
<feature type="signal peptide" evidence="1">
    <location>
        <begin position="1"/>
        <end position="21"/>
    </location>
</feature>
<dbReference type="Pfam" id="PF16119">
    <property type="entry name" value="DUF4835"/>
    <property type="match status" value="1"/>
</dbReference>
<reference evidence="2 3" key="1">
    <citation type="submission" date="2024-03" db="EMBL/GenBank/DDBJ databases">
        <title>Sequence of Lycoming College Course Isolates.</title>
        <authorList>
            <person name="Plotts O."/>
            <person name="Newman J."/>
        </authorList>
    </citation>
    <scope>NUCLEOTIDE SEQUENCE [LARGE SCALE GENOMIC DNA]</scope>
    <source>
        <strain evidence="2 3">CJB-3</strain>
    </source>
</reference>
<dbReference type="Proteomes" id="UP001378956">
    <property type="component" value="Unassembled WGS sequence"/>
</dbReference>
<comment type="caution">
    <text evidence="2">The sequence shown here is derived from an EMBL/GenBank/DDBJ whole genome shotgun (WGS) entry which is preliminary data.</text>
</comment>
<gene>
    <name evidence="2" type="ORF">WAE58_21090</name>
</gene>
<accession>A0ABU8NRS1</accession>
<keyword evidence="3" id="KW-1185">Reference proteome</keyword>
<evidence type="ECO:0000256" key="1">
    <source>
        <dbReference type="SAM" id="SignalP"/>
    </source>
</evidence>
<evidence type="ECO:0000313" key="3">
    <source>
        <dbReference type="Proteomes" id="UP001378956"/>
    </source>
</evidence>
<proteinExistence type="predicted"/>
<organism evidence="2 3">
    <name type="scientific">Pedobacter panaciterrae</name>
    <dbReference type="NCBI Taxonomy" id="363849"/>
    <lineage>
        <taxon>Bacteria</taxon>
        <taxon>Pseudomonadati</taxon>
        <taxon>Bacteroidota</taxon>
        <taxon>Sphingobacteriia</taxon>
        <taxon>Sphingobacteriales</taxon>
        <taxon>Sphingobacteriaceae</taxon>
        <taxon>Pedobacter</taxon>
    </lineage>
</organism>
<keyword evidence="1" id="KW-0732">Signal</keyword>
<feature type="chain" id="PRO_5045962924" evidence="1">
    <location>
        <begin position="22"/>
        <end position="313"/>
    </location>
</feature>